<feature type="domain" description="Cytidyltransferase-like" evidence="11">
    <location>
        <begin position="6"/>
        <end position="166"/>
    </location>
</feature>
<evidence type="ECO:0000256" key="5">
    <source>
        <dbReference type="ARBA" id="ARBA00022679"/>
    </source>
</evidence>
<keyword evidence="5 12" id="KW-0808">Transferase</keyword>
<proteinExistence type="predicted"/>
<keyword evidence="13" id="KW-1185">Reference proteome</keyword>
<dbReference type="InterPro" id="IPR005248">
    <property type="entry name" value="NadD/NMNAT"/>
</dbReference>
<dbReference type="SUPFAM" id="SSF52374">
    <property type="entry name" value="Nucleotidylyl transferase"/>
    <property type="match status" value="1"/>
</dbReference>
<dbReference type="EC" id="2.7.7.18" evidence="3"/>
<comment type="caution">
    <text evidence="12">The sequence shown here is derived from an EMBL/GenBank/DDBJ whole genome shotgun (WGS) entry which is preliminary data.</text>
</comment>
<gene>
    <name evidence="12" type="ORF">K4A83_03760</name>
</gene>
<dbReference type="Pfam" id="PF01467">
    <property type="entry name" value="CTP_transf_like"/>
    <property type="match status" value="1"/>
</dbReference>
<dbReference type="Gene3D" id="3.40.50.620">
    <property type="entry name" value="HUPs"/>
    <property type="match status" value="1"/>
</dbReference>
<dbReference type="PANTHER" id="PTHR39321">
    <property type="entry name" value="NICOTINATE-NUCLEOTIDE ADENYLYLTRANSFERASE-RELATED"/>
    <property type="match status" value="1"/>
</dbReference>
<dbReference type="NCBIfam" id="TIGR00125">
    <property type="entry name" value="cyt_tran_rel"/>
    <property type="match status" value="1"/>
</dbReference>
<comment type="catalytic activity">
    <reaction evidence="10">
        <text>nicotinate beta-D-ribonucleotide + ATP + H(+) = deamido-NAD(+) + diphosphate</text>
        <dbReference type="Rhea" id="RHEA:22860"/>
        <dbReference type="ChEBI" id="CHEBI:15378"/>
        <dbReference type="ChEBI" id="CHEBI:30616"/>
        <dbReference type="ChEBI" id="CHEBI:33019"/>
        <dbReference type="ChEBI" id="CHEBI:57502"/>
        <dbReference type="ChEBI" id="CHEBI:58437"/>
        <dbReference type="EC" id="2.7.7.18"/>
    </reaction>
</comment>
<keyword evidence="8" id="KW-0067">ATP-binding</keyword>
<dbReference type="Proteomes" id="UP001526426">
    <property type="component" value="Unassembled WGS sequence"/>
</dbReference>
<organism evidence="12 13">
    <name type="scientific">Spirulina subsalsa FACHB-351</name>
    <dbReference type="NCBI Taxonomy" id="234711"/>
    <lineage>
        <taxon>Bacteria</taxon>
        <taxon>Bacillati</taxon>
        <taxon>Cyanobacteriota</taxon>
        <taxon>Cyanophyceae</taxon>
        <taxon>Spirulinales</taxon>
        <taxon>Spirulinaceae</taxon>
        <taxon>Spirulina</taxon>
    </lineage>
</organism>
<keyword evidence="7" id="KW-0547">Nucleotide-binding</keyword>
<evidence type="ECO:0000256" key="2">
    <source>
        <dbReference type="ARBA" id="ARBA00005019"/>
    </source>
</evidence>
<accession>A0ABT3L1L6</accession>
<keyword evidence="6 12" id="KW-0548">Nucleotidyltransferase</keyword>
<dbReference type="RefSeq" id="WP_265263078.1">
    <property type="nucleotide sequence ID" value="NZ_JAIHOM010000012.1"/>
</dbReference>
<evidence type="ECO:0000256" key="6">
    <source>
        <dbReference type="ARBA" id="ARBA00022695"/>
    </source>
</evidence>
<evidence type="ECO:0000313" key="12">
    <source>
        <dbReference type="EMBL" id="MCW6035392.1"/>
    </source>
</evidence>
<evidence type="ECO:0000256" key="4">
    <source>
        <dbReference type="ARBA" id="ARBA00022642"/>
    </source>
</evidence>
<evidence type="ECO:0000256" key="1">
    <source>
        <dbReference type="ARBA" id="ARBA00002324"/>
    </source>
</evidence>
<evidence type="ECO:0000256" key="8">
    <source>
        <dbReference type="ARBA" id="ARBA00022840"/>
    </source>
</evidence>
<comment type="pathway">
    <text evidence="2">Cofactor biosynthesis; NAD(+) biosynthesis; deamido-NAD(+) from nicotinate D-ribonucleotide: step 1/1.</text>
</comment>
<dbReference type="PANTHER" id="PTHR39321:SF3">
    <property type="entry name" value="PHOSPHOPANTETHEINE ADENYLYLTRANSFERASE"/>
    <property type="match status" value="1"/>
</dbReference>
<reference evidence="12 13" key="1">
    <citation type="submission" date="2021-08" db="EMBL/GenBank/DDBJ databases">
        <title>Draft genome sequence of Spirulina subsalsa with high tolerance to salinity and hype-accumulation of phycocyanin.</title>
        <authorList>
            <person name="Pei H."/>
            <person name="Jiang L."/>
        </authorList>
    </citation>
    <scope>NUCLEOTIDE SEQUENCE [LARGE SCALE GENOMIC DNA]</scope>
    <source>
        <strain evidence="12 13">FACHB-351</strain>
    </source>
</reference>
<protein>
    <recommendedName>
        <fullName evidence="3">nicotinate-nucleotide adenylyltransferase</fullName>
        <ecNumber evidence="3">2.7.7.18</ecNumber>
    </recommendedName>
</protein>
<name>A0ABT3L1L6_9CYAN</name>
<dbReference type="EMBL" id="JAIHOM010000012">
    <property type="protein sequence ID" value="MCW6035392.1"/>
    <property type="molecule type" value="Genomic_DNA"/>
</dbReference>
<comment type="function">
    <text evidence="1">Catalyzes the reversible adenylation of nicotinate mononucleotide (NaMN) to nicotinic acid adenine dinucleotide (NaAD).</text>
</comment>
<dbReference type="InterPro" id="IPR004821">
    <property type="entry name" value="Cyt_trans-like"/>
</dbReference>
<evidence type="ECO:0000256" key="7">
    <source>
        <dbReference type="ARBA" id="ARBA00022741"/>
    </source>
</evidence>
<evidence type="ECO:0000259" key="11">
    <source>
        <dbReference type="Pfam" id="PF01467"/>
    </source>
</evidence>
<evidence type="ECO:0000256" key="10">
    <source>
        <dbReference type="ARBA" id="ARBA00048721"/>
    </source>
</evidence>
<sequence length="189" mass="21421">MTEIALFGTSADPPTSGHQTILRWLSNHYDWVAVWASDNPFKQHQTPLEHRMMMLRLVIMEIEAPRHNISLNRELSHPRSLTTVQKAREIWGDEVNLNLVIGADLIPQLPRWYNVETLLKQVQLLIVPRFGYAIDPEGLAQLETLGGNYAIADLNAPGVSSSAYREEGDQSVVIPLVQDYIHQQQLYAS</sequence>
<dbReference type="CDD" id="cd02165">
    <property type="entry name" value="NMNAT"/>
    <property type="match status" value="1"/>
</dbReference>
<evidence type="ECO:0000313" key="13">
    <source>
        <dbReference type="Proteomes" id="UP001526426"/>
    </source>
</evidence>
<dbReference type="InterPro" id="IPR014729">
    <property type="entry name" value="Rossmann-like_a/b/a_fold"/>
</dbReference>
<keyword evidence="9" id="KW-0520">NAD</keyword>
<dbReference type="GO" id="GO:0004515">
    <property type="term" value="F:nicotinate-nucleotide adenylyltransferase activity"/>
    <property type="evidence" value="ECO:0007669"/>
    <property type="project" value="UniProtKB-EC"/>
</dbReference>
<evidence type="ECO:0000256" key="9">
    <source>
        <dbReference type="ARBA" id="ARBA00023027"/>
    </source>
</evidence>
<dbReference type="NCBIfam" id="NF000842">
    <property type="entry name" value="PRK00071.2-1"/>
    <property type="match status" value="1"/>
</dbReference>
<evidence type="ECO:0000256" key="3">
    <source>
        <dbReference type="ARBA" id="ARBA00012389"/>
    </source>
</evidence>
<keyword evidence="4" id="KW-0662">Pyridine nucleotide biosynthesis</keyword>